<organism evidence="1 2">
    <name type="scientific">Trifolium medium</name>
    <dbReference type="NCBI Taxonomy" id="97028"/>
    <lineage>
        <taxon>Eukaryota</taxon>
        <taxon>Viridiplantae</taxon>
        <taxon>Streptophyta</taxon>
        <taxon>Embryophyta</taxon>
        <taxon>Tracheophyta</taxon>
        <taxon>Spermatophyta</taxon>
        <taxon>Magnoliopsida</taxon>
        <taxon>eudicotyledons</taxon>
        <taxon>Gunneridae</taxon>
        <taxon>Pentapetalae</taxon>
        <taxon>rosids</taxon>
        <taxon>fabids</taxon>
        <taxon>Fabales</taxon>
        <taxon>Fabaceae</taxon>
        <taxon>Papilionoideae</taxon>
        <taxon>50 kb inversion clade</taxon>
        <taxon>NPAAA clade</taxon>
        <taxon>Hologalegina</taxon>
        <taxon>IRL clade</taxon>
        <taxon>Trifolieae</taxon>
        <taxon>Trifolium</taxon>
    </lineage>
</organism>
<evidence type="ECO:0000313" key="1">
    <source>
        <dbReference type="EMBL" id="MCI42900.1"/>
    </source>
</evidence>
<accession>A0A392S4F4</accession>
<evidence type="ECO:0000313" key="2">
    <source>
        <dbReference type="Proteomes" id="UP000265520"/>
    </source>
</evidence>
<dbReference type="EMBL" id="LXQA010310488">
    <property type="protein sequence ID" value="MCI42900.1"/>
    <property type="molecule type" value="Genomic_DNA"/>
</dbReference>
<dbReference type="Proteomes" id="UP000265520">
    <property type="component" value="Unassembled WGS sequence"/>
</dbReference>
<reference evidence="1 2" key="1">
    <citation type="journal article" date="2018" name="Front. Plant Sci.">
        <title>Red Clover (Trifolium pratense) and Zigzag Clover (T. medium) - A Picture of Genomic Similarities and Differences.</title>
        <authorList>
            <person name="Dluhosova J."/>
            <person name="Istvanek J."/>
            <person name="Nedelnik J."/>
            <person name="Repkova J."/>
        </authorList>
    </citation>
    <scope>NUCLEOTIDE SEQUENCE [LARGE SCALE GENOMIC DNA]</scope>
    <source>
        <strain evidence="2">cv. 10/8</strain>
        <tissue evidence="1">Leaf</tissue>
    </source>
</reference>
<comment type="caution">
    <text evidence="1">The sequence shown here is derived from an EMBL/GenBank/DDBJ whole genome shotgun (WGS) entry which is preliminary data.</text>
</comment>
<proteinExistence type="predicted"/>
<keyword evidence="2" id="KW-1185">Reference proteome</keyword>
<dbReference type="AlphaFoldDB" id="A0A392S4F4"/>
<feature type="non-terminal residue" evidence="1">
    <location>
        <position position="51"/>
    </location>
</feature>
<sequence length="51" mass="5679">MPIVPMSTVTIWLDIATVEQGHVASGQHAIWSCSMPMWTVLDAYVDCARRC</sequence>
<protein>
    <submittedName>
        <fullName evidence="1">Uncharacterized protein</fullName>
    </submittedName>
</protein>
<name>A0A392S4F4_9FABA</name>